<dbReference type="OrthoDB" id="217868at2157"/>
<organism evidence="1 2">
    <name type="scientific">Natrarchaeobaculum aegyptiacum</name>
    <dbReference type="NCBI Taxonomy" id="745377"/>
    <lineage>
        <taxon>Archaea</taxon>
        <taxon>Methanobacteriati</taxon>
        <taxon>Methanobacteriota</taxon>
        <taxon>Stenosarchaea group</taxon>
        <taxon>Halobacteria</taxon>
        <taxon>Halobacteriales</taxon>
        <taxon>Natrialbaceae</taxon>
        <taxon>Natrarchaeobaculum</taxon>
    </lineage>
</organism>
<evidence type="ECO:0008006" key="3">
    <source>
        <dbReference type="Google" id="ProtNLM"/>
    </source>
</evidence>
<dbReference type="AlphaFoldDB" id="A0A2Z2HWZ1"/>
<name>A0A2Z2HWZ1_9EURY</name>
<dbReference type="EMBL" id="CP019893">
    <property type="protein sequence ID" value="ARS90147.1"/>
    <property type="molecule type" value="Genomic_DNA"/>
</dbReference>
<reference evidence="2" key="1">
    <citation type="submission" date="2017-02" db="EMBL/GenBank/DDBJ databases">
        <title>Natronthermophilus aegyptiacus gen. nov.,sp. nov., an aerobic, extremely halophilic alkalithermophilic archaeon isolated from the athalassohaline Wadi An Natrun, Egypt.</title>
        <authorList>
            <person name="Zhao B."/>
        </authorList>
    </citation>
    <scope>NUCLEOTIDE SEQUENCE [LARGE SCALE GENOMIC DNA]</scope>
    <source>
        <strain evidence="2">JW/NM-HA 15</strain>
    </source>
</reference>
<dbReference type="Proteomes" id="UP000250088">
    <property type="component" value="Chromosome"/>
</dbReference>
<gene>
    <name evidence="1" type="ORF">B1756_10670</name>
</gene>
<keyword evidence="2" id="KW-1185">Reference proteome</keyword>
<evidence type="ECO:0000313" key="2">
    <source>
        <dbReference type="Proteomes" id="UP000250088"/>
    </source>
</evidence>
<dbReference type="RefSeq" id="WP_086888521.1">
    <property type="nucleotide sequence ID" value="NZ_CP019893.1"/>
</dbReference>
<dbReference type="KEGG" id="naj:B1756_10670"/>
<proteinExistence type="predicted"/>
<sequence>MATDSIGDSLSVTEQVVLLGVVSVHRSGELPVQTHDLRGACRRLVDDLEADLVGTPTEADVMRALYRLEDEGVVEEVEEGSTSPTGKGRPAYRLGREPEAVLEAVDDDLVEGALE</sequence>
<protein>
    <recommendedName>
        <fullName evidence="3">PadR family transcriptional regulator</fullName>
    </recommendedName>
</protein>
<accession>A0A2Z2HWZ1</accession>
<dbReference type="GeneID" id="32894547"/>
<evidence type="ECO:0000313" key="1">
    <source>
        <dbReference type="EMBL" id="ARS90147.1"/>
    </source>
</evidence>